<dbReference type="EMBL" id="SOSA01000008">
    <property type="protein sequence ID" value="THC99974.1"/>
    <property type="molecule type" value="Genomic_DNA"/>
</dbReference>
<keyword evidence="2" id="KW-1185">Reference proteome</keyword>
<sequence length="18" mass="2019">MAALKLGTQIVMQIFVRV</sequence>
<evidence type="ECO:0000313" key="1">
    <source>
        <dbReference type="EMBL" id="THC99974.1"/>
    </source>
</evidence>
<name>A0A4S3JWU8_9EURO</name>
<evidence type="ECO:0000313" key="2">
    <source>
        <dbReference type="Proteomes" id="UP000308092"/>
    </source>
</evidence>
<protein>
    <submittedName>
        <fullName evidence="1">Uncharacterized protein</fullName>
    </submittedName>
</protein>
<comment type="caution">
    <text evidence="1">The sequence shown here is derived from an EMBL/GenBank/DDBJ whole genome shotgun (WGS) entry which is preliminary data.</text>
</comment>
<dbReference type="VEuPathDB" id="FungiDB:EYZ11_000553"/>
<reference evidence="1 2" key="1">
    <citation type="submission" date="2019-03" db="EMBL/GenBank/DDBJ databases">
        <title>The genome sequence of a newly discovered highly antifungal drug resistant Aspergillus species, Aspergillus tanneri NIH 1004.</title>
        <authorList>
            <person name="Mounaud S."/>
            <person name="Singh I."/>
            <person name="Joardar V."/>
            <person name="Pakala S."/>
            <person name="Pakala S."/>
            <person name="Venepally P."/>
            <person name="Hoover J."/>
            <person name="Nierman W."/>
            <person name="Chung J."/>
            <person name="Losada L."/>
        </authorList>
    </citation>
    <scope>NUCLEOTIDE SEQUENCE [LARGE SCALE GENOMIC DNA]</scope>
    <source>
        <strain evidence="1 2">NIH1004</strain>
    </source>
</reference>
<gene>
    <name evidence="1" type="ORF">EYZ11_000553</name>
</gene>
<accession>A0A4S3JWU8</accession>
<dbReference type="AlphaFoldDB" id="A0A4S3JWU8"/>
<proteinExistence type="predicted"/>
<organism evidence="1 2">
    <name type="scientific">Aspergillus tanneri</name>
    <dbReference type="NCBI Taxonomy" id="1220188"/>
    <lineage>
        <taxon>Eukaryota</taxon>
        <taxon>Fungi</taxon>
        <taxon>Dikarya</taxon>
        <taxon>Ascomycota</taxon>
        <taxon>Pezizomycotina</taxon>
        <taxon>Eurotiomycetes</taxon>
        <taxon>Eurotiomycetidae</taxon>
        <taxon>Eurotiales</taxon>
        <taxon>Aspergillaceae</taxon>
        <taxon>Aspergillus</taxon>
        <taxon>Aspergillus subgen. Circumdati</taxon>
    </lineage>
</organism>
<dbReference type="Proteomes" id="UP000308092">
    <property type="component" value="Unassembled WGS sequence"/>
</dbReference>